<reference evidence="1 2" key="1">
    <citation type="journal article" date="2021" name="Elife">
        <title>Chloroplast acquisition without the gene transfer in kleptoplastic sea slugs, Plakobranchus ocellatus.</title>
        <authorList>
            <person name="Maeda T."/>
            <person name="Takahashi S."/>
            <person name="Yoshida T."/>
            <person name="Shimamura S."/>
            <person name="Takaki Y."/>
            <person name="Nagai Y."/>
            <person name="Toyoda A."/>
            <person name="Suzuki Y."/>
            <person name="Arimoto A."/>
            <person name="Ishii H."/>
            <person name="Satoh N."/>
            <person name="Nishiyama T."/>
            <person name="Hasebe M."/>
            <person name="Maruyama T."/>
            <person name="Minagawa J."/>
            <person name="Obokata J."/>
            <person name="Shigenobu S."/>
        </authorList>
    </citation>
    <scope>NUCLEOTIDE SEQUENCE [LARGE SCALE GENOMIC DNA]</scope>
</reference>
<organism evidence="1 2">
    <name type="scientific">Plakobranchus ocellatus</name>
    <dbReference type="NCBI Taxonomy" id="259542"/>
    <lineage>
        <taxon>Eukaryota</taxon>
        <taxon>Metazoa</taxon>
        <taxon>Spiralia</taxon>
        <taxon>Lophotrochozoa</taxon>
        <taxon>Mollusca</taxon>
        <taxon>Gastropoda</taxon>
        <taxon>Heterobranchia</taxon>
        <taxon>Euthyneura</taxon>
        <taxon>Panpulmonata</taxon>
        <taxon>Sacoglossa</taxon>
        <taxon>Placobranchoidea</taxon>
        <taxon>Plakobranchidae</taxon>
        <taxon>Plakobranchus</taxon>
    </lineage>
</organism>
<protein>
    <submittedName>
        <fullName evidence="1">Uncharacterized protein</fullName>
    </submittedName>
</protein>
<name>A0AAV4CKJ0_9GAST</name>
<accession>A0AAV4CKJ0</accession>
<comment type="caution">
    <text evidence="1">The sequence shown here is derived from an EMBL/GenBank/DDBJ whole genome shotgun (WGS) entry which is preliminary data.</text>
</comment>
<dbReference type="AlphaFoldDB" id="A0AAV4CKJ0"/>
<dbReference type="Proteomes" id="UP000735302">
    <property type="component" value="Unassembled WGS sequence"/>
</dbReference>
<evidence type="ECO:0000313" key="1">
    <source>
        <dbReference type="EMBL" id="GFO33394.1"/>
    </source>
</evidence>
<evidence type="ECO:0000313" key="2">
    <source>
        <dbReference type="Proteomes" id="UP000735302"/>
    </source>
</evidence>
<sequence>MANYLIMPYAKNNQDPPPGSPMLGLSTGSTLLRLHVNATGVLNIKPVSSTVSKRGVKEARLEASKTTTKSTNKTRNGDLITQRLFIVMRTELLNIKRAEIPSPTPWNRTFLQACCEYCVRPLYLSVSKVKLENVCKARTG</sequence>
<dbReference type="EMBL" id="BLXT01006771">
    <property type="protein sequence ID" value="GFO33394.1"/>
    <property type="molecule type" value="Genomic_DNA"/>
</dbReference>
<proteinExistence type="predicted"/>
<keyword evidence="2" id="KW-1185">Reference proteome</keyword>
<gene>
    <name evidence="1" type="ORF">PoB_005989900</name>
</gene>